<evidence type="ECO:0000313" key="2">
    <source>
        <dbReference type="Proteomes" id="UP001596328"/>
    </source>
</evidence>
<reference evidence="1 2" key="1">
    <citation type="journal article" date="2019" name="Int. J. Syst. Evol. Microbiol.">
        <title>The Global Catalogue of Microorganisms (GCM) 10K type strain sequencing project: providing services to taxonomists for standard genome sequencing and annotation.</title>
        <authorList>
            <consortium name="The Broad Institute Genomics Platform"/>
            <consortium name="The Broad Institute Genome Sequencing Center for Infectious Disease"/>
            <person name="Wu L."/>
            <person name="Ma J."/>
        </authorList>
    </citation>
    <scope>NUCLEOTIDE SEQUENCE [LARGE SCALE GENOMIC DNA]</scope>
    <source>
        <strain evidence="1 2">NBRC 111368</strain>
    </source>
</reference>
<sequence length="74" mass="7961">GDVAVYDSPAAPVERDGDAVVDADGNRWTVERDGLVSAEGDERLARVPGRHGLWFAFRSQYDDVSVVGEERAAG</sequence>
<evidence type="ECO:0000313" key="1">
    <source>
        <dbReference type="EMBL" id="MFC6724631.1"/>
    </source>
</evidence>
<dbReference type="EMBL" id="JBHSWU010000233">
    <property type="protein sequence ID" value="MFC6724631.1"/>
    <property type="molecule type" value="Genomic_DNA"/>
</dbReference>
<comment type="caution">
    <text evidence="1">The sequence shown here is derived from an EMBL/GenBank/DDBJ whole genome shotgun (WGS) entry which is preliminary data.</text>
</comment>
<protein>
    <submittedName>
        <fullName evidence="1">Uncharacterized protein</fullName>
    </submittedName>
</protein>
<gene>
    <name evidence="1" type="ORF">ACFQE1_09630</name>
</gene>
<proteinExistence type="predicted"/>
<dbReference type="AlphaFoldDB" id="A0ABD5RZL2"/>
<name>A0ABD5RZL2_9EURY</name>
<feature type="non-terminal residue" evidence="1">
    <location>
        <position position="1"/>
    </location>
</feature>
<accession>A0ABD5RZL2</accession>
<dbReference type="Proteomes" id="UP001596328">
    <property type="component" value="Unassembled WGS sequence"/>
</dbReference>
<keyword evidence="2" id="KW-1185">Reference proteome</keyword>
<organism evidence="1 2">
    <name type="scientific">Halobium palmae</name>
    <dbReference type="NCBI Taxonomy" id="1776492"/>
    <lineage>
        <taxon>Archaea</taxon>
        <taxon>Methanobacteriati</taxon>
        <taxon>Methanobacteriota</taxon>
        <taxon>Stenosarchaea group</taxon>
        <taxon>Halobacteria</taxon>
        <taxon>Halobacteriales</taxon>
        <taxon>Haloferacaceae</taxon>
        <taxon>Halobium</taxon>
    </lineage>
</organism>